<feature type="domain" description="Flagellar hook-length control protein-like C-terminal" evidence="2">
    <location>
        <begin position="6"/>
        <end position="76"/>
    </location>
</feature>
<keyword evidence="3" id="KW-0969">Cilium</keyword>
<dbReference type="CDD" id="cd17470">
    <property type="entry name" value="T3SS_Flik_C"/>
    <property type="match status" value="1"/>
</dbReference>
<evidence type="ECO:0000313" key="3">
    <source>
        <dbReference type="EMBL" id="MEN9061200.1"/>
    </source>
</evidence>
<dbReference type="RefSeq" id="WP_347166292.1">
    <property type="nucleotide sequence ID" value="NZ_JBDNCH010000002.1"/>
</dbReference>
<dbReference type="InterPro" id="IPR038610">
    <property type="entry name" value="FliK-like_C_sf"/>
</dbReference>
<protein>
    <submittedName>
        <fullName evidence="3">Flagellar hook-length control protein FliK</fullName>
    </submittedName>
</protein>
<organism evidence="3 4">
    <name type="scientific">Ponticoccus litoralis</name>
    <dbReference type="NCBI Taxonomy" id="422297"/>
    <lineage>
        <taxon>Bacteria</taxon>
        <taxon>Pseudomonadati</taxon>
        <taxon>Pseudomonadota</taxon>
        <taxon>Alphaproteobacteria</taxon>
        <taxon>Rhodobacterales</taxon>
        <taxon>Roseobacteraceae</taxon>
        <taxon>Ponticoccus</taxon>
    </lineage>
</organism>
<dbReference type="Proteomes" id="UP001428774">
    <property type="component" value="Unassembled WGS sequence"/>
</dbReference>
<comment type="caution">
    <text evidence="3">The sequence shown here is derived from an EMBL/GenBank/DDBJ whole genome shotgun (WGS) entry which is preliminary data.</text>
</comment>
<dbReference type="AlphaFoldDB" id="A0AAW9SQB7"/>
<evidence type="ECO:0000256" key="1">
    <source>
        <dbReference type="SAM" id="MobiDB-lite"/>
    </source>
</evidence>
<name>A0AAW9SQB7_9RHOB</name>
<evidence type="ECO:0000259" key="2">
    <source>
        <dbReference type="Pfam" id="PF02120"/>
    </source>
</evidence>
<dbReference type="EMBL" id="JBDNCH010000002">
    <property type="protein sequence ID" value="MEN9061200.1"/>
    <property type="molecule type" value="Genomic_DNA"/>
</dbReference>
<keyword evidence="3" id="KW-0966">Cell projection</keyword>
<feature type="region of interest" description="Disordered" evidence="1">
    <location>
        <begin position="69"/>
        <end position="119"/>
    </location>
</feature>
<reference evidence="3 4" key="1">
    <citation type="submission" date="2024-05" db="EMBL/GenBank/DDBJ databases">
        <title>Genome sequence of Ponticoccus litoralis KCCM 90028.</title>
        <authorList>
            <person name="Kim J.M."/>
            <person name="Lee J.K."/>
            <person name="Choi B.J."/>
            <person name="Bayburt H."/>
            <person name="Baek J.H."/>
            <person name="Jeon C.O."/>
        </authorList>
    </citation>
    <scope>NUCLEOTIDE SEQUENCE [LARGE SCALE GENOMIC DNA]</scope>
    <source>
        <strain evidence="3 4">KCCM 90028</strain>
    </source>
</reference>
<keyword evidence="3" id="KW-0282">Flagellum</keyword>
<keyword evidence="4" id="KW-1185">Reference proteome</keyword>
<dbReference type="Gene3D" id="3.30.750.140">
    <property type="match status" value="1"/>
</dbReference>
<accession>A0AAW9SQB7</accession>
<dbReference type="Pfam" id="PF02120">
    <property type="entry name" value="Flg_hook"/>
    <property type="match status" value="1"/>
</dbReference>
<sequence>MHCHGRRTGEIEVQLNPEELGRVRFQIHSGENGLLVQVAADRPETLDLMRRHLDQLARDFAEAGYEGARFSFGGDASDSRGDTPGPRLGPDGDPHPEDAADVARTMQQQAPSAGLDIRI</sequence>
<dbReference type="InterPro" id="IPR021136">
    <property type="entry name" value="Flagellar_hook_control-like_C"/>
</dbReference>
<proteinExistence type="predicted"/>
<evidence type="ECO:0000313" key="4">
    <source>
        <dbReference type="Proteomes" id="UP001428774"/>
    </source>
</evidence>
<gene>
    <name evidence="3" type="ORF">ABFB10_09255</name>
</gene>